<organism evidence="3 4">
    <name type="scientific">Brevibacillus thermoruber</name>
    <dbReference type="NCBI Taxonomy" id="33942"/>
    <lineage>
        <taxon>Bacteria</taxon>
        <taxon>Bacillati</taxon>
        <taxon>Bacillota</taxon>
        <taxon>Bacilli</taxon>
        <taxon>Bacillales</taxon>
        <taxon>Paenibacillaceae</taxon>
        <taxon>Brevibacillus</taxon>
    </lineage>
</organism>
<proteinExistence type="predicted"/>
<keyword evidence="4" id="KW-1185">Reference proteome</keyword>
<evidence type="ECO:0000256" key="1">
    <source>
        <dbReference type="SAM" id="MobiDB-lite"/>
    </source>
</evidence>
<gene>
    <name evidence="3" type="ORF">O3V59_09850</name>
</gene>
<name>A0A9X3Z3J4_9BACL</name>
<accession>A0A9X3Z3J4</accession>
<keyword evidence="2" id="KW-0812">Transmembrane</keyword>
<dbReference type="AlphaFoldDB" id="A0A9X3Z3J4"/>
<dbReference type="RefSeq" id="WP_271140055.1">
    <property type="nucleotide sequence ID" value="NZ_JAPYYP010000009.1"/>
</dbReference>
<feature type="transmembrane region" description="Helical" evidence="2">
    <location>
        <begin position="12"/>
        <end position="35"/>
    </location>
</feature>
<sequence length="168" mass="18594">MDDLFDVLVELLGWVLPLLGKFWVLILGYLGYLLFGKQARRGRKMTQGKQQLPPLTPVDGGGTVRPMETRPERRMVVRQEPQPAPMEERTAEPEWLEEERRVPLAKAEAAPAAQAAQAVGPSAAGHPSRGEGAPETPTALDPREGMKWAIIFGPPRAKSRPLPFRRSV</sequence>
<comment type="caution">
    <text evidence="3">The sequence shown here is derived from an EMBL/GenBank/DDBJ whole genome shotgun (WGS) entry which is preliminary data.</text>
</comment>
<protein>
    <submittedName>
        <fullName evidence="3">Uncharacterized protein</fullName>
    </submittedName>
</protein>
<evidence type="ECO:0000313" key="3">
    <source>
        <dbReference type="EMBL" id="MDA5108665.1"/>
    </source>
</evidence>
<keyword evidence="2" id="KW-0472">Membrane</keyword>
<evidence type="ECO:0000313" key="4">
    <source>
        <dbReference type="Proteomes" id="UP001151071"/>
    </source>
</evidence>
<keyword evidence="2" id="KW-1133">Transmembrane helix</keyword>
<reference evidence="3" key="1">
    <citation type="submission" date="2022-12" db="EMBL/GenBank/DDBJ databases">
        <title>Draft genome sequence of the thermophilic strain Brevibacillus thermoruber HT42, isolated from Los Humeros, Puebla, Mexico, with biotechnological potential.</title>
        <authorList>
            <person name="Lara Sanchez J."/>
            <person name="Solis Palacios R."/>
            <person name="Bustos Baena A.S."/>
            <person name="Ruz Baez A.E."/>
            <person name="Espinosa Luna G."/>
            <person name="Oliart Ros R.M."/>
        </authorList>
    </citation>
    <scope>NUCLEOTIDE SEQUENCE</scope>
    <source>
        <strain evidence="3">HT42</strain>
    </source>
</reference>
<evidence type="ECO:0000256" key="2">
    <source>
        <dbReference type="SAM" id="Phobius"/>
    </source>
</evidence>
<feature type="compositionally biased region" description="Basic and acidic residues" evidence="1">
    <location>
        <begin position="67"/>
        <end position="77"/>
    </location>
</feature>
<feature type="region of interest" description="Disordered" evidence="1">
    <location>
        <begin position="44"/>
        <end position="168"/>
    </location>
</feature>
<dbReference type="EMBL" id="JAPYYP010000009">
    <property type="protein sequence ID" value="MDA5108665.1"/>
    <property type="molecule type" value="Genomic_DNA"/>
</dbReference>
<feature type="compositionally biased region" description="Basic and acidic residues" evidence="1">
    <location>
        <begin position="86"/>
        <end position="102"/>
    </location>
</feature>
<feature type="compositionally biased region" description="Low complexity" evidence="1">
    <location>
        <begin position="105"/>
        <end position="125"/>
    </location>
</feature>
<dbReference type="Proteomes" id="UP001151071">
    <property type="component" value="Unassembled WGS sequence"/>
</dbReference>